<dbReference type="EMBL" id="LNTB01000001">
    <property type="protein sequence ID" value="KSW12349.1"/>
    <property type="molecule type" value="Genomic_DNA"/>
</dbReference>
<comment type="catalytic activity">
    <reaction evidence="2">
        <text>Couples ATP hydrolysis with the unwinding of duplex DNA by translocating in the 3'-5' direction.</text>
        <dbReference type="EC" id="5.6.2.4"/>
    </reaction>
</comment>
<keyword evidence="5" id="KW-1133">Transmembrane helix</keyword>
<dbReference type="InterPro" id="IPR027417">
    <property type="entry name" value="P-loop_NTPase"/>
</dbReference>
<comment type="similarity">
    <text evidence="1">Belongs to the HerA family.</text>
</comment>
<evidence type="ECO:0000256" key="2">
    <source>
        <dbReference type="ARBA" id="ARBA00034617"/>
    </source>
</evidence>
<dbReference type="Proteomes" id="UP000053352">
    <property type="component" value="Unassembled WGS sequence"/>
</dbReference>
<comment type="catalytic activity">
    <reaction evidence="3">
        <text>ATP + H2O = ADP + phosphate + H(+)</text>
        <dbReference type="Rhea" id="RHEA:13065"/>
        <dbReference type="ChEBI" id="CHEBI:15377"/>
        <dbReference type="ChEBI" id="CHEBI:15378"/>
        <dbReference type="ChEBI" id="CHEBI:30616"/>
        <dbReference type="ChEBI" id="CHEBI:43474"/>
        <dbReference type="ChEBI" id="CHEBI:456216"/>
        <dbReference type="EC" id="5.6.2.3"/>
    </reaction>
</comment>
<evidence type="ECO:0000256" key="5">
    <source>
        <dbReference type="SAM" id="Phobius"/>
    </source>
</evidence>
<comment type="caution">
    <text evidence="7">The sequence shown here is derived from an EMBL/GenBank/DDBJ whole genome shotgun (WGS) entry which is preliminary data.</text>
</comment>
<evidence type="ECO:0000256" key="3">
    <source>
        <dbReference type="ARBA" id="ARBA00048954"/>
    </source>
</evidence>
<name>A0A0V8RWC7_PYROC</name>
<dbReference type="SUPFAM" id="SSF52540">
    <property type="entry name" value="P-loop containing nucleoside triphosphate hydrolases"/>
    <property type="match status" value="1"/>
</dbReference>
<reference evidence="7 8" key="1">
    <citation type="submission" date="2015-11" db="EMBL/GenBank/DDBJ databases">
        <title>Genome sequence of Pyrodictium occultum PL-19, a marine hyperthermophilic archaeon isolated from Volcano, Italy.</title>
        <authorList>
            <person name="Utturkar S."/>
            <person name="Huber H."/>
            <person name="Leptihn S."/>
            <person name="Brown S."/>
            <person name="Stetter K.O."/>
            <person name="Podar M."/>
        </authorList>
    </citation>
    <scope>NUCLEOTIDE SEQUENCE [LARGE SCALE GENOMIC DNA]</scope>
    <source>
        <strain evidence="7 8">PL-19</strain>
    </source>
</reference>
<feature type="domain" description="AAA+ ATPase" evidence="6">
    <location>
        <begin position="262"/>
        <end position="555"/>
    </location>
</feature>
<sequence length="589" mass="63359">MTLIAVVAALLSRSLAIAVIALLHNAAIGIYSLASSISKPGTSQAGTLQGGIEALWRGFASDIPLLLALVASGAVFIARLVSLIRSRPYIDVAARNLLQAIKPSLLEYSLCTARRNAAIILITSSLLAFPVEEMVNPVNYIGQSLYQALLLSSAVLAVPVSLVSSLDTLTAGLLLPVLVAALALPQPLLLVAMVSVLPVEALPTTLRLAERTGYRLGVLEAVMVYAPTIRYTITQTQPITGAWWAPSYPRVDYRLATATTRENPHVLITGTTGAGKSSTAIRLARSILEEAKSPILLVIDPHGEYSTMLGGVPGVRIVDASKEAPNPLDFTGQSPRERALELVELIAELYQLGPIQSRILEEAILLAYENAGIREDDPSTWNRKLPTITDVVKILEGMAKKEPRAGIVAMYLSSLATAFGGSSVPFPLPGSRTAAIVFDLSRLATREQMILYTDTLLYKLYYMVKRLGPSDKLRYILLIDEAHLFARKTRKRNIVALIAAELRKYGVMLVLVTQRASEIDKTVAANMGTVICLRHTDPAEAKFAAEAISKNSADDSPEALAYTIARLPKGYVVVGDVGLDAPLLVNIAR</sequence>
<evidence type="ECO:0000313" key="8">
    <source>
        <dbReference type="Proteomes" id="UP000053352"/>
    </source>
</evidence>
<dbReference type="AlphaFoldDB" id="A0A0V8RWC7"/>
<feature type="transmembrane region" description="Helical" evidence="5">
    <location>
        <begin position="63"/>
        <end position="84"/>
    </location>
</feature>
<keyword evidence="5" id="KW-0812">Transmembrane</keyword>
<evidence type="ECO:0000256" key="1">
    <source>
        <dbReference type="ARBA" id="ARBA00007816"/>
    </source>
</evidence>
<evidence type="ECO:0000256" key="4">
    <source>
        <dbReference type="ARBA" id="ARBA00048988"/>
    </source>
</evidence>
<evidence type="ECO:0000259" key="6">
    <source>
        <dbReference type="SMART" id="SM00382"/>
    </source>
</evidence>
<evidence type="ECO:0000313" key="7">
    <source>
        <dbReference type="EMBL" id="KSW12349.1"/>
    </source>
</evidence>
<dbReference type="PANTHER" id="PTHR42957:SF1">
    <property type="entry name" value="HELICASE MJ1565-RELATED"/>
    <property type="match status" value="1"/>
</dbReference>
<dbReference type="InterPro" id="IPR008571">
    <property type="entry name" value="HerA-like"/>
</dbReference>
<protein>
    <recommendedName>
        <fullName evidence="6">AAA+ ATPase domain-containing protein</fullName>
    </recommendedName>
</protein>
<dbReference type="Pfam" id="PF01935">
    <property type="entry name" value="DUF87"/>
    <property type="match status" value="1"/>
</dbReference>
<feature type="transmembrane region" description="Helical" evidence="5">
    <location>
        <begin position="148"/>
        <end position="166"/>
    </location>
</feature>
<proteinExistence type="inferred from homology"/>
<dbReference type="STRING" id="2309.CF15_06305"/>
<dbReference type="InterPro" id="IPR003593">
    <property type="entry name" value="AAA+_ATPase"/>
</dbReference>
<organism evidence="7 8">
    <name type="scientific">Pyrodictium occultum</name>
    <dbReference type="NCBI Taxonomy" id="2309"/>
    <lineage>
        <taxon>Archaea</taxon>
        <taxon>Thermoproteota</taxon>
        <taxon>Thermoprotei</taxon>
        <taxon>Desulfurococcales</taxon>
        <taxon>Pyrodictiaceae</taxon>
        <taxon>Pyrodictium</taxon>
    </lineage>
</organism>
<dbReference type="InterPro" id="IPR002789">
    <property type="entry name" value="HerA_central"/>
</dbReference>
<dbReference type="GO" id="GO:0043139">
    <property type="term" value="F:5'-3' DNA helicase activity"/>
    <property type="evidence" value="ECO:0007669"/>
    <property type="project" value="UniProtKB-EC"/>
</dbReference>
<keyword evidence="8" id="KW-1185">Reference proteome</keyword>
<keyword evidence="5" id="KW-0472">Membrane</keyword>
<gene>
    <name evidence="7" type="ORF">CF15_06305</name>
</gene>
<accession>A0A0V8RWC7</accession>
<comment type="catalytic activity">
    <reaction evidence="4">
        <text>ATP + H2O = ADP + phosphate + H(+)</text>
        <dbReference type="Rhea" id="RHEA:13065"/>
        <dbReference type="ChEBI" id="CHEBI:15377"/>
        <dbReference type="ChEBI" id="CHEBI:15378"/>
        <dbReference type="ChEBI" id="CHEBI:30616"/>
        <dbReference type="ChEBI" id="CHEBI:43474"/>
        <dbReference type="ChEBI" id="CHEBI:456216"/>
        <dbReference type="EC" id="5.6.2.4"/>
    </reaction>
</comment>
<dbReference type="Gene3D" id="3.40.50.300">
    <property type="entry name" value="P-loop containing nucleotide triphosphate hydrolases"/>
    <property type="match status" value="2"/>
</dbReference>
<feature type="transmembrane region" description="Helical" evidence="5">
    <location>
        <begin position="173"/>
        <end position="197"/>
    </location>
</feature>
<dbReference type="SMART" id="SM00382">
    <property type="entry name" value="AAA"/>
    <property type="match status" value="1"/>
</dbReference>
<dbReference type="GO" id="GO:0043138">
    <property type="term" value="F:3'-5' DNA helicase activity"/>
    <property type="evidence" value="ECO:0007669"/>
    <property type="project" value="UniProtKB-EC"/>
</dbReference>
<dbReference type="PANTHER" id="PTHR42957">
    <property type="entry name" value="HELICASE MJ1565-RELATED"/>
    <property type="match status" value="1"/>
</dbReference>